<keyword evidence="3" id="KW-1185">Reference proteome</keyword>
<feature type="region of interest" description="Disordered" evidence="1">
    <location>
        <begin position="81"/>
        <end position="106"/>
    </location>
</feature>
<evidence type="ECO:0000313" key="3">
    <source>
        <dbReference type="Proteomes" id="UP001221757"/>
    </source>
</evidence>
<evidence type="ECO:0000256" key="1">
    <source>
        <dbReference type="SAM" id="MobiDB-lite"/>
    </source>
</evidence>
<accession>A0AAD7CMW1</accession>
<sequence length="253" mass="28212">MSEEKPKMTESKPGGDGDGHGTQDKYELLAALEKMRSGLTGTKDIGKGPERVGECMCRRQWVFVANMMDGEDVERMWDGMGDSPRIPRMENTTSSSTGSPSTIIDVGDGARRSAEVSIAMRRARLITRLQAYINTALPAGILSVATQPVFLQAPKTAVGDTPADQMLCEDELVSKHSTDQREGLHRMIKFYSLGWKPLVCEADFGQARYRVHMVQLCRLSIYMKADTGYKVQYSGPGNRPEMQRKLQRLRLFS</sequence>
<proteinExistence type="predicted"/>
<gene>
    <name evidence="2" type="ORF">B0H17DRAFT_1146870</name>
</gene>
<protein>
    <submittedName>
        <fullName evidence="2">Uncharacterized protein</fullName>
    </submittedName>
</protein>
<name>A0AAD7CMW1_MYCRO</name>
<reference evidence="2" key="1">
    <citation type="submission" date="2023-03" db="EMBL/GenBank/DDBJ databases">
        <title>Massive genome expansion in bonnet fungi (Mycena s.s.) driven by repeated elements and novel gene families across ecological guilds.</title>
        <authorList>
            <consortium name="Lawrence Berkeley National Laboratory"/>
            <person name="Harder C.B."/>
            <person name="Miyauchi S."/>
            <person name="Viragh M."/>
            <person name="Kuo A."/>
            <person name="Thoen E."/>
            <person name="Andreopoulos B."/>
            <person name="Lu D."/>
            <person name="Skrede I."/>
            <person name="Drula E."/>
            <person name="Henrissat B."/>
            <person name="Morin E."/>
            <person name="Kohler A."/>
            <person name="Barry K."/>
            <person name="LaButti K."/>
            <person name="Morin E."/>
            <person name="Salamov A."/>
            <person name="Lipzen A."/>
            <person name="Mereny Z."/>
            <person name="Hegedus B."/>
            <person name="Baldrian P."/>
            <person name="Stursova M."/>
            <person name="Weitz H."/>
            <person name="Taylor A."/>
            <person name="Grigoriev I.V."/>
            <person name="Nagy L.G."/>
            <person name="Martin F."/>
            <person name="Kauserud H."/>
        </authorList>
    </citation>
    <scope>NUCLEOTIDE SEQUENCE</scope>
    <source>
        <strain evidence="2">CBHHK067</strain>
    </source>
</reference>
<dbReference type="EMBL" id="JARKIE010000326">
    <property type="protein sequence ID" value="KAJ7654198.1"/>
    <property type="molecule type" value="Genomic_DNA"/>
</dbReference>
<dbReference type="Proteomes" id="UP001221757">
    <property type="component" value="Unassembled WGS sequence"/>
</dbReference>
<feature type="region of interest" description="Disordered" evidence="1">
    <location>
        <begin position="1"/>
        <end position="23"/>
    </location>
</feature>
<comment type="caution">
    <text evidence="2">The sequence shown here is derived from an EMBL/GenBank/DDBJ whole genome shotgun (WGS) entry which is preliminary data.</text>
</comment>
<feature type="compositionally biased region" description="Low complexity" evidence="1">
    <location>
        <begin position="92"/>
        <end position="102"/>
    </location>
</feature>
<evidence type="ECO:0000313" key="2">
    <source>
        <dbReference type="EMBL" id="KAJ7654198.1"/>
    </source>
</evidence>
<organism evidence="2 3">
    <name type="scientific">Mycena rosella</name>
    <name type="common">Pink bonnet</name>
    <name type="synonym">Agaricus rosellus</name>
    <dbReference type="NCBI Taxonomy" id="1033263"/>
    <lineage>
        <taxon>Eukaryota</taxon>
        <taxon>Fungi</taxon>
        <taxon>Dikarya</taxon>
        <taxon>Basidiomycota</taxon>
        <taxon>Agaricomycotina</taxon>
        <taxon>Agaricomycetes</taxon>
        <taxon>Agaricomycetidae</taxon>
        <taxon>Agaricales</taxon>
        <taxon>Marasmiineae</taxon>
        <taxon>Mycenaceae</taxon>
        <taxon>Mycena</taxon>
    </lineage>
</organism>
<dbReference type="AlphaFoldDB" id="A0AAD7CMW1"/>